<name>A0A9D2Z531_NOTFU</name>
<evidence type="ECO:0000256" key="3">
    <source>
        <dbReference type="SAM" id="MobiDB-lite"/>
    </source>
</evidence>
<dbReference type="Gene3D" id="2.60.40.10">
    <property type="entry name" value="Immunoglobulins"/>
    <property type="match status" value="1"/>
</dbReference>
<dbReference type="GO" id="GO:0006955">
    <property type="term" value="P:immune response"/>
    <property type="evidence" value="ECO:0007669"/>
    <property type="project" value="TreeGrafter"/>
</dbReference>
<dbReference type="Proteomes" id="UP000822369">
    <property type="component" value="Chromosome 1"/>
</dbReference>
<dbReference type="EMBL" id="JAAVVJ010000001">
    <property type="protein sequence ID" value="KAF7231528.1"/>
    <property type="molecule type" value="Genomic_DNA"/>
</dbReference>
<organism evidence="5 6">
    <name type="scientific">Nothobranchius furzeri</name>
    <name type="common">Turquoise killifish</name>
    <dbReference type="NCBI Taxonomy" id="105023"/>
    <lineage>
        <taxon>Eukaryota</taxon>
        <taxon>Metazoa</taxon>
        <taxon>Chordata</taxon>
        <taxon>Craniata</taxon>
        <taxon>Vertebrata</taxon>
        <taxon>Euteleostomi</taxon>
        <taxon>Actinopterygii</taxon>
        <taxon>Neopterygii</taxon>
        <taxon>Teleostei</taxon>
        <taxon>Neoteleostei</taxon>
        <taxon>Acanthomorphata</taxon>
        <taxon>Ovalentaria</taxon>
        <taxon>Atherinomorphae</taxon>
        <taxon>Cyprinodontiformes</taxon>
        <taxon>Nothobranchiidae</taxon>
        <taxon>Nothobranchius</taxon>
    </lineage>
</organism>
<dbReference type="GO" id="GO:0009897">
    <property type="term" value="C:external side of plasma membrane"/>
    <property type="evidence" value="ECO:0007669"/>
    <property type="project" value="TreeGrafter"/>
</dbReference>
<evidence type="ECO:0000256" key="2">
    <source>
        <dbReference type="ARBA" id="ARBA00023157"/>
    </source>
</evidence>
<comment type="caution">
    <text evidence="5">The sequence shown here is derived from an EMBL/GenBank/DDBJ whole genome shotgun (WGS) entry which is preliminary data.</text>
</comment>
<evidence type="ECO:0000313" key="6">
    <source>
        <dbReference type="Proteomes" id="UP000822369"/>
    </source>
</evidence>
<gene>
    <name evidence="5" type="ORF">G4P62_017916</name>
</gene>
<protein>
    <submittedName>
        <fullName evidence="5">LOC107395520-like protein</fullName>
    </submittedName>
</protein>
<keyword evidence="2" id="KW-1015">Disulfide bond</keyword>
<dbReference type="InterPro" id="IPR036179">
    <property type="entry name" value="Ig-like_dom_sf"/>
</dbReference>
<keyword evidence="1" id="KW-0732">Signal</keyword>
<dbReference type="InterPro" id="IPR013783">
    <property type="entry name" value="Ig-like_fold"/>
</dbReference>
<reference evidence="5" key="1">
    <citation type="submission" date="2020-03" db="EMBL/GenBank/DDBJ databases">
        <title>Intra-Species Differences in Population Size shape Life History and Genome Evolution.</title>
        <authorList>
            <person name="Willemsen D."/>
            <person name="Cui R."/>
            <person name="Valenzano D.R."/>
        </authorList>
    </citation>
    <scope>NUCLEOTIDE SEQUENCE</scope>
    <source>
        <strain evidence="5">GRZ</strain>
        <tissue evidence="5">Whole</tissue>
    </source>
</reference>
<proteinExistence type="predicted"/>
<evidence type="ECO:0000256" key="4">
    <source>
        <dbReference type="SAM" id="Phobius"/>
    </source>
</evidence>
<dbReference type="GO" id="GO:0004888">
    <property type="term" value="F:transmembrane signaling receptor activity"/>
    <property type="evidence" value="ECO:0007669"/>
    <property type="project" value="TreeGrafter"/>
</dbReference>
<keyword evidence="4" id="KW-0472">Membrane</keyword>
<dbReference type="KEGG" id="nfu:107395520"/>
<dbReference type="InterPro" id="IPR050488">
    <property type="entry name" value="Ig_Fc_receptor"/>
</dbReference>
<sequence length="279" mass="30082">MSMLLSTGSPASAVSLTISPNLQQVFVGESSMSLSCVEDGQAADGRTVKTTNEGQPAGCGTAGPHSGKVKGSSCVLDLMKPFTASYWCGTSSGPREQITIIVTEGNLILDIPALPVETGNDVTLRCRQKDRGPVSAYFYFNGSLVQNQEQDEEHIIHNVQCSDEGYYSCYTHLHRDSPQSFLRVRDPPLPHTTTASTPPGDSSAPSAVFIPPKNTSCPPLFYPRHLVYHLIVFCPYCISTILLVSVCRHRKSGNLPAVSVETTQPVQHDDDVIADVASE</sequence>
<keyword evidence="4" id="KW-1133">Transmembrane helix</keyword>
<evidence type="ECO:0000313" key="5">
    <source>
        <dbReference type="EMBL" id="KAF7231528.1"/>
    </source>
</evidence>
<feature type="transmembrane region" description="Helical" evidence="4">
    <location>
        <begin position="226"/>
        <end position="246"/>
    </location>
</feature>
<dbReference type="SUPFAM" id="SSF48726">
    <property type="entry name" value="Immunoglobulin"/>
    <property type="match status" value="1"/>
</dbReference>
<dbReference type="OMA" id="QITIIVT"/>
<dbReference type="AlphaFoldDB" id="A0A9D2Z531"/>
<feature type="compositionally biased region" description="Polar residues" evidence="3">
    <location>
        <begin position="191"/>
        <end position="205"/>
    </location>
</feature>
<accession>A0A9D2Z531</accession>
<dbReference type="PANTHER" id="PTHR11481:SF64">
    <property type="entry name" value="FC RECEPTOR-LIKE PROTEIN 4"/>
    <property type="match status" value="1"/>
</dbReference>
<keyword evidence="4" id="KW-0812">Transmembrane</keyword>
<dbReference type="GO" id="GO:0007166">
    <property type="term" value="P:cell surface receptor signaling pathway"/>
    <property type="evidence" value="ECO:0007669"/>
    <property type="project" value="TreeGrafter"/>
</dbReference>
<dbReference type="PANTHER" id="PTHR11481">
    <property type="entry name" value="IMMUNOGLOBULIN FC RECEPTOR"/>
    <property type="match status" value="1"/>
</dbReference>
<feature type="region of interest" description="Disordered" evidence="3">
    <location>
        <begin position="183"/>
        <end position="206"/>
    </location>
</feature>
<evidence type="ECO:0000256" key="1">
    <source>
        <dbReference type="ARBA" id="ARBA00022729"/>
    </source>
</evidence>